<gene>
    <name evidence="2" type="ORF">BT67DRAFT_455220</name>
</gene>
<evidence type="ECO:0000256" key="1">
    <source>
        <dbReference type="SAM" id="MobiDB-lite"/>
    </source>
</evidence>
<dbReference type="Proteomes" id="UP001304895">
    <property type="component" value="Unassembled WGS sequence"/>
</dbReference>
<sequence>MDNGIRHFKREPSVHIKCESNPFLASIPMAPSGGPITVVKQEPSGASKTFHARFVLHRVDGYDIRAHYTESRVDFTITSDGRWHHNVNWAKVEREIFRRLHRAHFNVEPVNNSGNVVNVSVPVRPVQSAARPQTFSQTRGRQLHNEERRGKTPSSLVFSQADQTLEEVARRDTKCPVEELVEYILTLPQAARPSLLAGDGYSYFAAKGGHRADTVSAEMSSAQGLMKRVNQATAYISGVHWFSTPSLLLTVQNVSLLCQTMISTILKQYRLVLGMGF</sequence>
<evidence type="ECO:0000313" key="2">
    <source>
        <dbReference type="EMBL" id="KAK4135904.1"/>
    </source>
</evidence>
<feature type="compositionally biased region" description="Polar residues" evidence="1">
    <location>
        <begin position="130"/>
        <end position="140"/>
    </location>
</feature>
<name>A0AAN6UN88_9PEZI</name>
<dbReference type="AlphaFoldDB" id="A0AAN6UN88"/>
<accession>A0AAN6UN88</accession>
<reference evidence="2" key="1">
    <citation type="journal article" date="2023" name="Mol. Phylogenet. Evol.">
        <title>Genome-scale phylogeny and comparative genomics of the fungal order Sordariales.</title>
        <authorList>
            <person name="Hensen N."/>
            <person name="Bonometti L."/>
            <person name="Westerberg I."/>
            <person name="Brannstrom I.O."/>
            <person name="Guillou S."/>
            <person name="Cros-Aarteil S."/>
            <person name="Calhoun S."/>
            <person name="Haridas S."/>
            <person name="Kuo A."/>
            <person name="Mondo S."/>
            <person name="Pangilinan J."/>
            <person name="Riley R."/>
            <person name="LaButti K."/>
            <person name="Andreopoulos B."/>
            <person name="Lipzen A."/>
            <person name="Chen C."/>
            <person name="Yan M."/>
            <person name="Daum C."/>
            <person name="Ng V."/>
            <person name="Clum A."/>
            <person name="Steindorff A."/>
            <person name="Ohm R.A."/>
            <person name="Martin F."/>
            <person name="Silar P."/>
            <person name="Natvig D.O."/>
            <person name="Lalanne C."/>
            <person name="Gautier V."/>
            <person name="Ament-Velasquez S.L."/>
            <person name="Kruys A."/>
            <person name="Hutchinson M.I."/>
            <person name="Powell A.J."/>
            <person name="Barry K."/>
            <person name="Miller A.N."/>
            <person name="Grigoriev I.V."/>
            <person name="Debuchy R."/>
            <person name="Gladieux P."/>
            <person name="Hiltunen Thoren M."/>
            <person name="Johannesson H."/>
        </authorList>
    </citation>
    <scope>NUCLEOTIDE SEQUENCE</scope>
    <source>
        <strain evidence="2">CBS 123565</strain>
    </source>
</reference>
<keyword evidence="3" id="KW-1185">Reference proteome</keyword>
<organism evidence="2 3">
    <name type="scientific">Trichocladium antarcticum</name>
    <dbReference type="NCBI Taxonomy" id="1450529"/>
    <lineage>
        <taxon>Eukaryota</taxon>
        <taxon>Fungi</taxon>
        <taxon>Dikarya</taxon>
        <taxon>Ascomycota</taxon>
        <taxon>Pezizomycotina</taxon>
        <taxon>Sordariomycetes</taxon>
        <taxon>Sordariomycetidae</taxon>
        <taxon>Sordariales</taxon>
        <taxon>Chaetomiaceae</taxon>
        <taxon>Trichocladium</taxon>
    </lineage>
</organism>
<dbReference type="EMBL" id="MU853405">
    <property type="protein sequence ID" value="KAK4135904.1"/>
    <property type="molecule type" value="Genomic_DNA"/>
</dbReference>
<comment type="caution">
    <text evidence="2">The sequence shown here is derived from an EMBL/GenBank/DDBJ whole genome shotgun (WGS) entry which is preliminary data.</text>
</comment>
<reference evidence="2" key="2">
    <citation type="submission" date="2023-05" db="EMBL/GenBank/DDBJ databases">
        <authorList>
            <consortium name="Lawrence Berkeley National Laboratory"/>
            <person name="Steindorff A."/>
            <person name="Hensen N."/>
            <person name="Bonometti L."/>
            <person name="Westerberg I."/>
            <person name="Brannstrom I.O."/>
            <person name="Guillou S."/>
            <person name="Cros-Aarteil S."/>
            <person name="Calhoun S."/>
            <person name="Haridas S."/>
            <person name="Kuo A."/>
            <person name="Mondo S."/>
            <person name="Pangilinan J."/>
            <person name="Riley R."/>
            <person name="Labutti K."/>
            <person name="Andreopoulos B."/>
            <person name="Lipzen A."/>
            <person name="Chen C."/>
            <person name="Yanf M."/>
            <person name="Daum C."/>
            <person name="Ng V."/>
            <person name="Clum A."/>
            <person name="Ohm R."/>
            <person name="Martin F."/>
            <person name="Silar P."/>
            <person name="Natvig D."/>
            <person name="Lalanne C."/>
            <person name="Gautier V."/>
            <person name="Ament-Velasquez S.L."/>
            <person name="Kruys A."/>
            <person name="Hutchinson M.I."/>
            <person name="Powell A.J."/>
            <person name="Barry K."/>
            <person name="Miller A.N."/>
            <person name="Grigoriev I.V."/>
            <person name="Debuchy R."/>
            <person name="Gladieux P."/>
            <person name="Thoren M.H."/>
            <person name="Johannesson H."/>
        </authorList>
    </citation>
    <scope>NUCLEOTIDE SEQUENCE</scope>
    <source>
        <strain evidence="2">CBS 123565</strain>
    </source>
</reference>
<evidence type="ECO:0000313" key="3">
    <source>
        <dbReference type="Proteomes" id="UP001304895"/>
    </source>
</evidence>
<proteinExistence type="predicted"/>
<feature type="region of interest" description="Disordered" evidence="1">
    <location>
        <begin position="128"/>
        <end position="156"/>
    </location>
</feature>
<protein>
    <submittedName>
        <fullName evidence="2">Uncharacterized protein</fullName>
    </submittedName>
</protein>